<evidence type="ECO:0000313" key="2">
    <source>
        <dbReference type="EMBL" id="GAA0266863.1"/>
    </source>
</evidence>
<organism evidence="2 3">
    <name type="scientific">Streptomyces polychromogenes</name>
    <dbReference type="NCBI Taxonomy" id="67342"/>
    <lineage>
        <taxon>Bacteria</taxon>
        <taxon>Bacillati</taxon>
        <taxon>Actinomycetota</taxon>
        <taxon>Actinomycetes</taxon>
        <taxon>Kitasatosporales</taxon>
        <taxon>Streptomycetaceae</taxon>
        <taxon>Streptomyces</taxon>
    </lineage>
</organism>
<evidence type="ECO:0000256" key="1">
    <source>
        <dbReference type="SAM" id="MobiDB-lite"/>
    </source>
</evidence>
<dbReference type="Proteomes" id="UP001501867">
    <property type="component" value="Unassembled WGS sequence"/>
</dbReference>
<accession>A0ABN0UZ16</accession>
<sequence>MIALELIDPPLVFATSRRARTTTDESDDPVEIVLGIRLGGQAGHPTERPAADAGWSRQQDFMRT</sequence>
<keyword evidence="3" id="KW-1185">Reference proteome</keyword>
<gene>
    <name evidence="2" type="ORF">GCM10010302_00790</name>
</gene>
<evidence type="ECO:0000313" key="3">
    <source>
        <dbReference type="Proteomes" id="UP001501867"/>
    </source>
</evidence>
<name>A0ABN0UZ16_9ACTN</name>
<reference evidence="2 3" key="1">
    <citation type="journal article" date="2019" name="Int. J. Syst. Evol. Microbiol.">
        <title>The Global Catalogue of Microorganisms (GCM) 10K type strain sequencing project: providing services to taxonomists for standard genome sequencing and annotation.</title>
        <authorList>
            <consortium name="The Broad Institute Genomics Platform"/>
            <consortium name="The Broad Institute Genome Sequencing Center for Infectious Disease"/>
            <person name="Wu L."/>
            <person name="Ma J."/>
        </authorList>
    </citation>
    <scope>NUCLEOTIDE SEQUENCE [LARGE SCALE GENOMIC DNA]</scope>
    <source>
        <strain evidence="2 3">JCM 4505</strain>
    </source>
</reference>
<dbReference type="EMBL" id="BAAABV010000002">
    <property type="protein sequence ID" value="GAA0266863.1"/>
    <property type="molecule type" value="Genomic_DNA"/>
</dbReference>
<feature type="region of interest" description="Disordered" evidence="1">
    <location>
        <begin position="38"/>
        <end position="64"/>
    </location>
</feature>
<comment type="caution">
    <text evidence="2">The sequence shown here is derived from an EMBL/GenBank/DDBJ whole genome shotgun (WGS) entry which is preliminary data.</text>
</comment>
<proteinExistence type="predicted"/>
<protein>
    <submittedName>
        <fullName evidence="2">Uncharacterized protein</fullName>
    </submittedName>
</protein>